<proteinExistence type="predicted"/>
<dbReference type="AlphaFoldDB" id="A0A0F9MSM9"/>
<sequence>MYIKFGVDISRLNREIRRSLPLVSRLLNKHKCLAVISSTYEGNHDAGSLHYSNDAYDISATEPRYRPVFVEIKGKLGKKYDVVFKPTHIHIEYDPKQ</sequence>
<organism evidence="1">
    <name type="scientific">marine sediment metagenome</name>
    <dbReference type="NCBI Taxonomy" id="412755"/>
    <lineage>
        <taxon>unclassified sequences</taxon>
        <taxon>metagenomes</taxon>
        <taxon>ecological metagenomes</taxon>
    </lineage>
</organism>
<name>A0A0F9MSM9_9ZZZZ</name>
<comment type="caution">
    <text evidence="1">The sequence shown here is derived from an EMBL/GenBank/DDBJ whole genome shotgun (WGS) entry which is preliminary data.</text>
</comment>
<reference evidence="1" key="1">
    <citation type="journal article" date="2015" name="Nature">
        <title>Complex archaea that bridge the gap between prokaryotes and eukaryotes.</title>
        <authorList>
            <person name="Spang A."/>
            <person name="Saw J.H."/>
            <person name="Jorgensen S.L."/>
            <person name="Zaremba-Niedzwiedzka K."/>
            <person name="Martijn J."/>
            <person name="Lind A.E."/>
            <person name="van Eijk R."/>
            <person name="Schleper C."/>
            <person name="Guy L."/>
            <person name="Ettema T.J."/>
        </authorList>
    </citation>
    <scope>NUCLEOTIDE SEQUENCE</scope>
</reference>
<accession>A0A0F9MSM9</accession>
<evidence type="ECO:0008006" key="2">
    <source>
        <dbReference type="Google" id="ProtNLM"/>
    </source>
</evidence>
<evidence type="ECO:0000313" key="1">
    <source>
        <dbReference type="EMBL" id="KKN08754.1"/>
    </source>
</evidence>
<gene>
    <name evidence="1" type="ORF">LCGC14_1053470</name>
</gene>
<dbReference type="EMBL" id="LAZR01004420">
    <property type="protein sequence ID" value="KKN08754.1"/>
    <property type="molecule type" value="Genomic_DNA"/>
</dbReference>
<protein>
    <recommendedName>
        <fullName evidence="2">Peptidase M15A C-terminal domain-containing protein</fullName>
    </recommendedName>
</protein>